<organism evidence="2">
    <name type="scientific">Pseudomonas marincola</name>
    <dbReference type="NCBI Taxonomy" id="437900"/>
    <lineage>
        <taxon>Bacteria</taxon>
        <taxon>Pseudomonadati</taxon>
        <taxon>Pseudomonadota</taxon>
        <taxon>Gammaproteobacteria</taxon>
        <taxon>Pseudomonadales</taxon>
        <taxon>Pseudomonadaceae</taxon>
        <taxon>Pseudomonas</taxon>
    </lineage>
</organism>
<gene>
    <name evidence="2" type="ORF">PMYSY11_3830</name>
</gene>
<proteinExistence type="predicted"/>
<feature type="transmembrane region" description="Helical" evidence="1">
    <location>
        <begin position="138"/>
        <end position="156"/>
    </location>
</feature>
<dbReference type="Pfam" id="PF04143">
    <property type="entry name" value="Sulf_transp"/>
    <property type="match status" value="1"/>
</dbReference>
<evidence type="ECO:0000256" key="1">
    <source>
        <dbReference type="SAM" id="Phobius"/>
    </source>
</evidence>
<accession>A0A653E820</accession>
<keyword evidence="1" id="KW-1133">Transmembrane helix</keyword>
<sequence>MLIPLTLAFLIGWISQRMGLCLVAAITMLLYRRPTLFVALITCGLFGLLLTPLFHLLNVSQPYYQPVTPLYLLIIGGLLFGISSVLNDGCSVGTLTKLARGDISKIMTIIGWVIGIVLWRTLSQFPAEKMAQMPSPTATNYLLAFALVVASLSILIRYQREKHFVGLSILLGLLTSSLFTFEPQWAPSLLFYDIAHGIWSQGTWPISMLRIGVFGVMLLGMFSFTLYRKTFDYQALNPGRGGQYLLAGIIMGASASMMIGGNDSQILLVFPTLTLTTTLPLASVCVGIVLALQVKKGFNRRRNLRDKAAV</sequence>
<evidence type="ECO:0000313" key="2">
    <source>
        <dbReference type="EMBL" id="VEV98874.1"/>
    </source>
</evidence>
<name>A0A653E820_9PSED</name>
<keyword evidence="1" id="KW-0472">Membrane</keyword>
<feature type="transmembrane region" description="Helical" evidence="1">
    <location>
        <begin position="244"/>
        <end position="260"/>
    </location>
</feature>
<feature type="transmembrane region" description="Helical" evidence="1">
    <location>
        <begin position="201"/>
        <end position="224"/>
    </location>
</feature>
<feature type="transmembrane region" description="Helical" evidence="1">
    <location>
        <begin position="6"/>
        <end position="30"/>
    </location>
</feature>
<reference evidence="2" key="1">
    <citation type="submission" date="2019-02" db="EMBL/GenBank/DDBJ databases">
        <authorList>
            <consortium name="Genoscope - CEA"/>
            <person name="William W."/>
        </authorList>
    </citation>
    <scope>NUCLEOTIDE SEQUENCE [LARGE SCALE GENOMIC DNA]</scope>
    <source>
        <strain evidence="2">YSy11</strain>
    </source>
</reference>
<feature type="transmembrane region" description="Helical" evidence="1">
    <location>
        <begin position="266"/>
        <end position="292"/>
    </location>
</feature>
<protein>
    <submittedName>
        <fullName evidence="2">Uncharacterized protein</fullName>
    </submittedName>
</protein>
<feature type="transmembrane region" description="Helical" evidence="1">
    <location>
        <begin position="69"/>
        <end position="86"/>
    </location>
</feature>
<dbReference type="InterPro" id="IPR007272">
    <property type="entry name" value="Sulf_transp_TsuA/YedE"/>
</dbReference>
<dbReference type="RefSeq" id="WP_239655573.1">
    <property type="nucleotide sequence ID" value="NZ_LR215729.2"/>
</dbReference>
<feature type="transmembrane region" description="Helical" evidence="1">
    <location>
        <begin position="163"/>
        <end position="181"/>
    </location>
</feature>
<dbReference type="EMBL" id="LR215729">
    <property type="protein sequence ID" value="VEV98874.1"/>
    <property type="molecule type" value="Genomic_DNA"/>
</dbReference>
<feature type="transmembrane region" description="Helical" evidence="1">
    <location>
        <begin position="37"/>
        <end position="57"/>
    </location>
</feature>
<feature type="transmembrane region" description="Helical" evidence="1">
    <location>
        <begin position="106"/>
        <end position="126"/>
    </location>
</feature>
<keyword evidence="1" id="KW-0812">Transmembrane</keyword>
<dbReference type="AlphaFoldDB" id="A0A653E820"/>